<evidence type="ECO:0000313" key="1">
    <source>
        <dbReference type="EMBL" id="MBC8177099.1"/>
    </source>
</evidence>
<dbReference type="Proteomes" id="UP000650524">
    <property type="component" value="Unassembled WGS sequence"/>
</dbReference>
<dbReference type="PROSITE" id="PS51257">
    <property type="entry name" value="PROKAR_LIPOPROTEIN"/>
    <property type="match status" value="1"/>
</dbReference>
<accession>A0A8J6T7E9</accession>
<evidence type="ECO:0000313" key="2">
    <source>
        <dbReference type="Proteomes" id="UP000650524"/>
    </source>
</evidence>
<evidence type="ECO:0008006" key="3">
    <source>
        <dbReference type="Google" id="ProtNLM"/>
    </source>
</evidence>
<name>A0A8J6T7E9_9DELT</name>
<organism evidence="1 2">
    <name type="scientific">Candidatus Desulfacyla euxinica</name>
    <dbReference type="NCBI Taxonomy" id="2841693"/>
    <lineage>
        <taxon>Bacteria</taxon>
        <taxon>Deltaproteobacteria</taxon>
        <taxon>Candidatus Desulfacyla</taxon>
    </lineage>
</organism>
<reference evidence="1 2" key="1">
    <citation type="submission" date="2020-08" db="EMBL/GenBank/DDBJ databases">
        <title>Bridging the membrane lipid divide: bacteria of the FCB group superphylum have the potential to synthesize archaeal ether lipids.</title>
        <authorList>
            <person name="Villanueva L."/>
            <person name="Von Meijenfeldt F.A.B."/>
            <person name="Westbye A.B."/>
            <person name="Yadav S."/>
            <person name="Hopmans E.C."/>
            <person name="Dutilh B.E."/>
            <person name="Sinninghe Damste J.S."/>
        </authorList>
    </citation>
    <scope>NUCLEOTIDE SEQUENCE [LARGE SCALE GENOMIC DNA]</scope>
    <source>
        <strain evidence="1">NIOZ-UU27</strain>
    </source>
</reference>
<protein>
    <recommendedName>
        <fullName evidence="3">DUF4156 domain-containing protein</fullName>
    </recommendedName>
</protein>
<sequence>MRPKIPNRFPLLMILAFTVALLSSFIGCAPPSQVYPKVIAADAKILSKCKYLGEVTGVAGEYIPSLTRSEVASNEIQIQNAKVRALQEGADLGATHVVWGGERKEGYDARIKARAYKCK</sequence>
<comment type="caution">
    <text evidence="1">The sequence shown here is derived from an EMBL/GenBank/DDBJ whole genome shotgun (WGS) entry which is preliminary data.</text>
</comment>
<proteinExistence type="predicted"/>
<dbReference type="EMBL" id="JACNJD010000186">
    <property type="protein sequence ID" value="MBC8177099.1"/>
    <property type="molecule type" value="Genomic_DNA"/>
</dbReference>
<dbReference type="AlphaFoldDB" id="A0A8J6T7E9"/>
<gene>
    <name evidence="1" type="ORF">H8E19_06795</name>
</gene>